<keyword evidence="2" id="KW-0285">Flavoprotein</keyword>
<feature type="compositionally biased region" description="Basic and acidic residues" evidence="8">
    <location>
        <begin position="529"/>
        <end position="538"/>
    </location>
</feature>
<dbReference type="Proteomes" id="UP000095087">
    <property type="component" value="Unassembled WGS sequence"/>
</dbReference>
<dbReference type="InterPro" id="IPR000960">
    <property type="entry name" value="Flavin_mOase"/>
</dbReference>
<keyword evidence="3" id="KW-0274">FAD</keyword>
<keyword evidence="4" id="KW-0521">NADP</keyword>
<sequence>MVANLRRRLEAGVTGIVTDCAAYNRTLGDDRTAEFLLGQIGPEQRRTTKMEATETKVGAGSGIAPLKGSKGLPSICIIGAGVGGISMAGALKKKGIPFDCFDKREKIGGIWAFDEKLENTSVWHGLNMNTPSGWYQYSDFPMPENYPDFPQWHQVQAYLESYVDHLDMRGSFHLGNEVSEAKRLDDGKWRVVLGSGETRYYDAVIVANGHHNTPNFPDYADKIDFDGPAIHSQHYRYRHEYRDKNVMIVGIGNSGAQIAVDVSFDTKQTYISLRRGVYLLPHYMFGMRVDKFLGPTLSWWFKKMLPGKLYALYFTGVYHLLGNHRGIGMPKPDHLMMTCLPTVTESLANRIGDGKIKLVPEVKSIEGNTVTLADDSTIEVDAIIYSTGYHTTLPFFEKDFFEVRENKIPLFKRLFKPDTPNLAFVGMFQAIRWGFLDVMETQAKLIASYFAGEYSLPDEDAMEADIEAERKQVEREFMHTLRNNYYLHGDTYIRELRKEQKRGERRIKSGDKPGDFPVGDDVISTQQANEHRLVTAAE</sequence>
<dbReference type="PANTHER" id="PTHR23023">
    <property type="entry name" value="DIMETHYLANILINE MONOOXYGENASE"/>
    <property type="match status" value="1"/>
</dbReference>
<evidence type="ECO:0000256" key="1">
    <source>
        <dbReference type="ARBA" id="ARBA00009183"/>
    </source>
</evidence>
<dbReference type="PATRIC" id="fig|1177755.3.peg.1417"/>
<evidence type="ECO:0000256" key="3">
    <source>
        <dbReference type="ARBA" id="ARBA00022827"/>
    </source>
</evidence>
<dbReference type="SUPFAM" id="SSF51905">
    <property type="entry name" value="FAD/NAD(P)-binding domain"/>
    <property type="match status" value="3"/>
</dbReference>
<dbReference type="PRINTS" id="PR00370">
    <property type="entry name" value="FMOXYGENASE"/>
</dbReference>
<evidence type="ECO:0000256" key="5">
    <source>
        <dbReference type="ARBA" id="ARBA00023002"/>
    </source>
</evidence>
<dbReference type="EC" id="1.14.13.148" evidence="6"/>
<dbReference type="Pfam" id="PF00743">
    <property type="entry name" value="FMO-like"/>
    <property type="match status" value="1"/>
</dbReference>
<dbReference type="GO" id="GO:0050660">
    <property type="term" value="F:flavin adenine dinucleotide binding"/>
    <property type="evidence" value="ECO:0007669"/>
    <property type="project" value="InterPro"/>
</dbReference>
<proteinExistence type="inferred from homology"/>
<dbReference type="STRING" id="1177755.A7A08_01415"/>
<evidence type="ECO:0000256" key="7">
    <source>
        <dbReference type="ARBA" id="ARBA00035159"/>
    </source>
</evidence>
<evidence type="ECO:0000256" key="8">
    <source>
        <dbReference type="SAM" id="MobiDB-lite"/>
    </source>
</evidence>
<dbReference type="GO" id="GO:0004499">
    <property type="term" value="F:N,N-dimethylaniline monooxygenase activity"/>
    <property type="evidence" value="ECO:0007669"/>
    <property type="project" value="InterPro"/>
</dbReference>
<dbReference type="InterPro" id="IPR036188">
    <property type="entry name" value="FAD/NAD-bd_sf"/>
</dbReference>
<evidence type="ECO:0000313" key="9">
    <source>
        <dbReference type="EMBL" id="ODA67383.1"/>
    </source>
</evidence>
<organism evidence="9 10">
    <name type="scientific">Methyloligella halotolerans</name>
    <dbReference type="NCBI Taxonomy" id="1177755"/>
    <lineage>
        <taxon>Bacteria</taxon>
        <taxon>Pseudomonadati</taxon>
        <taxon>Pseudomonadota</taxon>
        <taxon>Alphaproteobacteria</taxon>
        <taxon>Hyphomicrobiales</taxon>
        <taxon>Hyphomicrobiaceae</taxon>
        <taxon>Methyloligella</taxon>
    </lineage>
</organism>
<accession>A0A1E2RYS4</accession>
<gene>
    <name evidence="9" type="ORF">A7A08_01415</name>
</gene>
<keyword evidence="5 9" id="KW-0560">Oxidoreductase</keyword>
<dbReference type="InterPro" id="IPR050346">
    <property type="entry name" value="FMO-like"/>
</dbReference>
<dbReference type="EMBL" id="MASI01000003">
    <property type="protein sequence ID" value="ODA67383.1"/>
    <property type="molecule type" value="Genomic_DNA"/>
</dbReference>
<dbReference type="Gene3D" id="3.50.50.60">
    <property type="entry name" value="FAD/NAD(P)-binding domain"/>
    <property type="match status" value="1"/>
</dbReference>
<dbReference type="AlphaFoldDB" id="A0A1E2RYS4"/>
<dbReference type="GO" id="GO:0050661">
    <property type="term" value="F:NADP binding"/>
    <property type="evidence" value="ECO:0007669"/>
    <property type="project" value="InterPro"/>
</dbReference>
<keyword evidence="10" id="KW-1185">Reference proteome</keyword>
<evidence type="ECO:0000256" key="2">
    <source>
        <dbReference type="ARBA" id="ARBA00022630"/>
    </source>
</evidence>
<comment type="caution">
    <text evidence="9">The sequence shown here is derived from an EMBL/GenBank/DDBJ whole genome shotgun (WGS) entry which is preliminary data.</text>
</comment>
<dbReference type="GO" id="GO:0034899">
    <property type="term" value="F:trimethylamine monooxygenase activity"/>
    <property type="evidence" value="ECO:0007669"/>
    <property type="project" value="UniProtKB-EC"/>
</dbReference>
<name>A0A1E2RYS4_9HYPH</name>
<evidence type="ECO:0000256" key="6">
    <source>
        <dbReference type="ARBA" id="ARBA00034528"/>
    </source>
</evidence>
<dbReference type="InterPro" id="IPR020946">
    <property type="entry name" value="Flavin_mOase-like"/>
</dbReference>
<comment type="similarity">
    <text evidence="1">Belongs to the FMO family.</text>
</comment>
<evidence type="ECO:0000313" key="10">
    <source>
        <dbReference type="Proteomes" id="UP000095087"/>
    </source>
</evidence>
<reference evidence="9 10" key="1">
    <citation type="submission" date="2016-07" db="EMBL/GenBank/DDBJ databases">
        <title>Draft genome sequence of Methyloligella halotolerans C2T (VKM B-2706T=CCUG 61687T=DSM 25045T), a halotolerant polyhydroxybutyrate accumulating methylotroph.</title>
        <authorList>
            <person name="Vasilenko O.V."/>
            <person name="Doronina N.V."/>
            <person name="Poroshina M.N."/>
            <person name="Tarlachkov S.V."/>
            <person name="Trotsenko Y.A."/>
        </authorList>
    </citation>
    <scope>NUCLEOTIDE SEQUENCE [LARGE SCALE GENOMIC DNA]</scope>
    <source>
        <strain evidence="9 10">VKM B-2706</strain>
    </source>
</reference>
<feature type="region of interest" description="Disordered" evidence="8">
    <location>
        <begin position="499"/>
        <end position="538"/>
    </location>
</feature>
<feature type="compositionally biased region" description="Basic and acidic residues" evidence="8">
    <location>
        <begin position="499"/>
        <end position="514"/>
    </location>
</feature>
<evidence type="ECO:0000256" key="4">
    <source>
        <dbReference type="ARBA" id="ARBA00022857"/>
    </source>
</evidence>
<protein>
    <recommendedName>
        <fullName evidence="7">Trimethylamine monooxygenase</fullName>
        <ecNumber evidence="6">1.14.13.148</ecNumber>
    </recommendedName>
</protein>